<comment type="caution">
    <text evidence="10">The sequence shown here is derived from an EMBL/GenBank/DDBJ whole genome shotgun (WGS) entry which is preliminary data.</text>
</comment>
<dbReference type="PANTHER" id="PTHR15641">
    <property type="entry name" value="ELONGATOR COMPLEX PROTEIN 5"/>
    <property type="match status" value="1"/>
</dbReference>
<dbReference type="EMBL" id="JAEHOD010000001">
    <property type="protein sequence ID" value="KAG2454672.1"/>
    <property type="molecule type" value="Genomic_DNA"/>
</dbReference>
<organism evidence="10 11">
    <name type="scientific">Chlamydomonas schloesseri</name>
    <dbReference type="NCBI Taxonomy" id="2026947"/>
    <lineage>
        <taxon>Eukaryota</taxon>
        <taxon>Viridiplantae</taxon>
        <taxon>Chlorophyta</taxon>
        <taxon>core chlorophytes</taxon>
        <taxon>Chlorophyceae</taxon>
        <taxon>CS clade</taxon>
        <taxon>Chlamydomonadales</taxon>
        <taxon>Chlamydomonadaceae</taxon>
        <taxon>Chlamydomonas</taxon>
    </lineage>
</organism>
<evidence type="ECO:0000256" key="1">
    <source>
        <dbReference type="ARBA" id="ARBA00004123"/>
    </source>
</evidence>
<dbReference type="GO" id="GO:0005634">
    <property type="term" value="C:nucleus"/>
    <property type="evidence" value="ECO:0007669"/>
    <property type="project" value="UniProtKB-SubCell"/>
</dbReference>
<feature type="region of interest" description="Disordered" evidence="9">
    <location>
        <begin position="429"/>
        <end position="453"/>
    </location>
</feature>
<feature type="region of interest" description="Disordered" evidence="9">
    <location>
        <begin position="466"/>
        <end position="485"/>
    </location>
</feature>
<comment type="subcellular location">
    <subcellularLocation>
        <location evidence="2">Cytoplasm</location>
    </subcellularLocation>
    <subcellularLocation>
        <location evidence="1">Nucleus</location>
    </subcellularLocation>
</comment>
<dbReference type="GO" id="GO:0033588">
    <property type="term" value="C:elongator holoenzyme complex"/>
    <property type="evidence" value="ECO:0007669"/>
    <property type="project" value="InterPro"/>
</dbReference>
<evidence type="ECO:0000256" key="6">
    <source>
        <dbReference type="ARBA" id="ARBA00022490"/>
    </source>
</evidence>
<accession>A0A836BCP0</accession>
<proteinExistence type="inferred from homology"/>
<dbReference type="GO" id="GO:0005829">
    <property type="term" value="C:cytosol"/>
    <property type="evidence" value="ECO:0007669"/>
    <property type="project" value="TreeGrafter"/>
</dbReference>
<feature type="compositionally biased region" description="Acidic residues" evidence="9">
    <location>
        <begin position="471"/>
        <end position="485"/>
    </location>
</feature>
<keyword evidence="11" id="KW-1185">Reference proteome</keyword>
<feature type="region of interest" description="Disordered" evidence="9">
    <location>
        <begin position="55"/>
        <end position="80"/>
    </location>
</feature>
<name>A0A836BCP0_9CHLO</name>
<reference evidence="10" key="1">
    <citation type="journal article" date="2020" name="bioRxiv">
        <title>Comparative genomics of Chlamydomonas.</title>
        <authorList>
            <person name="Craig R.J."/>
            <person name="Hasan A.R."/>
            <person name="Ness R.W."/>
            <person name="Keightley P.D."/>
        </authorList>
    </citation>
    <scope>NUCLEOTIDE SEQUENCE</scope>
    <source>
        <strain evidence="10">CCAP 11/173</strain>
    </source>
</reference>
<evidence type="ECO:0000256" key="8">
    <source>
        <dbReference type="ARBA" id="ARBA00023242"/>
    </source>
</evidence>
<evidence type="ECO:0000256" key="4">
    <source>
        <dbReference type="ARBA" id="ARBA00009567"/>
    </source>
</evidence>
<evidence type="ECO:0000313" key="10">
    <source>
        <dbReference type="EMBL" id="KAG2454672.1"/>
    </source>
</evidence>
<dbReference type="AlphaFoldDB" id="A0A836BCP0"/>
<keyword evidence="6" id="KW-0963">Cytoplasm</keyword>
<keyword evidence="7" id="KW-0819">tRNA processing</keyword>
<evidence type="ECO:0000313" key="11">
    <source>
        <dbReference type="Proteomes" id="UP000613740"/>
    </source>
</evidence>
<dbReference type="OrthoDB" id="543649at2759"/>
<protein>
    <recommendedName>
        <fullName evidence="5">Elongator complex protein 5</fullName>
    </recommendedName>
</protein>
<dbReference type="Pfam" id="PF10483">
    <property type="entry name" value="Elong_Iki1"/>
    <property type="match status" value="1"/>
</dbReference>
<dbReference type="PANTHER" id="PTHR15641:SF1">
    <property type="entry name" value="ELONGATOR COMPLEX PROTEIN 5"/>
    <property type="match status" value="1"/>
</dbReference>
<gene>
    <name evidence="10" type="ORF">HYH02_000511</name>
</gene>
<evidence type="ECO:0000256" key="7">
    <source>
        <dbReference type="ARBA" id="ARBA00022694"/>
    </source>
</evidence>
<evidence type="ECO:0000256" key="9">
    <source>
        <dbReference type="SAM" id="MobiDB-lite"/>
    </source>
</evidence>
<sequence>MRQGRSQATVVRLVDLTGTLAPVAAEAAASAPRSASAGGPDVEYVDLHSDPWGWHRGAAATAQPGQGAADQEAAAGPGPGSAAAAAAAAAAGAAAGAATAAGRGAGPLVSLDDLLDQLVRPASQSAQTPDAGRGGVCVVLGCLSSLVERYGGVGNGGSGCGGGGADGGGGGEWAALALVEALQRAPAVSCVLASVHTDLHSEAAVEGLRRAASCVLQLGALTDLQQRLAAAALQGSGRAQQLHGGALAGRLDCRTRRRTGRVKVESELYSISLQPAAPGAGGGAAAAAATAAPAVHFFAMPPQVDAPDPKALLRLQPPASAASSAAAPAAAPAGGGGGGAAAPGVAAGAAGAGGAGQPLGLMGGVGTAEELARAVGSSMRLTLTEEERRAKQAVVLPYQHTGTGLRGPAAAAYAAGDHAGYLPPAAGGRGPGAAGGAGAAGGGGEAAGAVGGPGARGGGLGHILYVRDSASEQDSDQDLDEDLDI</sequence>
<dbReference type="GO" id="GO:0000049">
    <property type="term" value="F:tRNA binding"/>
    <property type="evidence" value="ECO:0007669"/>
    <property type="project" value="TreeGrafter"/>
</dbReference>
<evidence type="ECO:0000256" key="2">
    <source>
        <dbReference type="ARBA" id="ARBA00004496"/>
    </source>
</evidence>
<evidence type="ECO:0000256" key="5">
    <source>
        <dbReference type="ARBA" id="ARBA00020264"/>
    </source>
</evidence>
<dbReference type="GO" id="GO:0002098">
    <property type="term" value="P:tRNA wobble uridine modification"/>
    <property type="evidence" value="ECO:0007669"/>
    <property type="project" value="InterPro"/>
</dbReference>
<comment type="pathway">
    <text evidence="3">tRNA modification; 5-methoxycarbonylmethyl-2-thiouridine-tRNA biosynthesis.</text>
</comment>
<feature type="compositionally biased region" description="Low complexity" evidence="9">
    <location>
        <begin position="57"/>
        <end position="80"/>
    </location>
</feature>
<evidence type="ECO:0000256" key="3">
    <source>
        <dbReference type="ARBA" id="ARBA00005043"/>
    </source>
</evidence>
<comment type="similarity">
    <text evidence="4">Belongs to the ELP5 family.</text>
</comment>
<dbReference type="Proteomes" id="UP000613740">
    <property type="component" value="Unassembled WGS sequence"/>
</dbReference>
<dbReference type="UniPathway" id="UPA00988"/>
<dbReference type="InterPro" id="IPR019519">
    <property type="entry name" value="Elp5"/>
</dbReference>
<keyword evidence="8" id="KW-0539">Nucleus</keyword>